<sequence>MISIDLNTATLIPQPNNDPDREILNMVSSYSDQPRYQDDPSANEKAILATEYNIVALEPAQTQACPVNKNRFCFMKRMRACSGDSSRPIWARASLVLFKVVIFVALIGFFFKGTFHGLKKQYAPSKQNNQVSVNGWHDHGPSEKRDISVNTTTNSIVGKFPLYDSLNLTTVTGSIAVVIDPQPAHPEQPDKPARLSIKTESGSISVAFRLPGVQPALNDASSFTQLQTLYHLEKSAARSSNDKNKNNLHAFITPRAYEVEIHTSSGSISGQIAFSNLLKISTVSGSISANLIPLVFLPYEDEEPPYDPHDPYHPPGDDRGDFVPAHRANVSIITSTETGSTHLSISEPFFPPPPEPAKKSSNKPDPPQKGKRIPRSITAHHIARGFGSLAVVYPPSWAGRVHASSSGKGHVRLGGEGLLVRHGNQTVADGVRYPDPEDEWDAPWWGTSGIMNVTVASNGGMVDFFARGDRLDV</sequence>
<name>A0A1J9PZM5_9EURO</name>
<dbReference type="STRING" id="1658174.A0A1J9PZM5"/>
<proteinExistence type="predicted"/>
<keyword evidence="2" id="KW-1133">Transmembrane helix</keyword>
<dbReference type="VEuPathDB" id="FungiDB:ACJ73_09212"/>
<comment type="caution">
    <text evidence="3">The sequence shown here is derived from an EMBL/GenBank/DDBJ whole genome shotgun (WGS) entry which is preliminary data.</text>
</comment>
<dbReference type="Proteomes" id="UP000242791">
    <property type="component" value="Unassembled WGS sequence"/>
</dbReference>
<gene>
    <name evidence="3" type="ORF">ACJ73_09212</name>
</gene>
<accession>A0A1J9PZM5</accession>
<feature type="compositionally biased region" description="Polar residues" evidence="1">
    <location>
        <begin position="335"/>
        <end position="344"/>
    </location>
</feature>
<protein>
    <submittedName>
        <fullName evidence="3">Uncharacterized protein</fullName>
    </submittedName>
</protein>
<feature type="region of interest" description="Disordered" evidence="1">
    <location>
        <begin position="303"/>
        <end position="322"/>
    </location>
</feature>
<dbReference type="OrthoDB" id="3539644at2759"/>
<feature type="region of interest" description="Disordered" evidence="1">
    <location>
        <begin position="335"/>
        <end position="373"/>
    </location>
</feature>
<dbReference type="EMBL" id="LGTZ01002489">
    <property type="protein sequence ID" value="OJD13347.1"/>
    <property type="molecule type" value="Genomic_DNA"/>
</dbReference>
<keyword evidence="4" id="KW-1185">Reference proteome</keyword>
<evidence type="ECO:0000256" key="1">
    <source>
        <dbReference type="SAM" id="MobiDB-lite"/>
    </source>
</evidence>
<organism evidence="3 4">
    <name type="scientific">Blastomyces percursus</name>
    <dbReference type="NCBI Taxonomy" id="1658174"/>
    <lineage>
        <taxon>Eukaryota</taxon>
        <taxon>Fungi</taxon>
        <taxon>Dikarya</taxon>
        <taxon>Ascomycota</taxon>
        <taxon>Pezizomycotina</taxon>
        <taxon>Eurotiomycetes</taxon>
        <taxon>Eurotiomycetidae</taxon>
        <taxon>Onygenales</taxon>
        <taxon>Ajellomycetaceae</taxon>
        <taxon>Blastomyces</taxon>
    </lineage>
</organism>
<reference evidence="3 4" key="1">
    <citation type="submission" date="2015-08" db="EMBL/GenBank/DDBJ databases">
        <title>Emmonsia species relationships and genome sequence.</title>
        <authorList>
            <person name="Cuomo C.A."/>
            <person name="Schwartz I.S."/>
            <person name="Kenyon C."/>
            <person name="De Hoog G.S."/>
            <person name="Govender N.P."/>
            <person name="Botha A."/>
            <person name="Moreno L."/>
            <person name="De Vries M."/>
            <person name="Munoz J.F."/>
            <person name="Stielow J.B."/>
        </authorList>
    </citation>
    <scope>NUCLEOTIDE SEQUENCE [LARGE SCALE GENOMIC DNA]</scope>
    <source>
        <strain evidence="3 4">EI222</strain>
    </source>
</reference>
<feature type="compositionally biased region" description="Basic and acidic residues" evidence="1">
    <location>
        <begin position="306"/>
        <end position="321"/>
    </location>
</feature>
<keyword evidence="2" id="KW-0472">Membrane</keyword>
<feature type="transmembrane region" description="Helical" evidence="2">
    <location>
        <begin position="89"/>
        <end position="111"/>
    </location>
</feature>
<dbReference type="AlphaFoldDB" id="A0A1J9PZM5"/>
<keyword evidence="2" id="KW-0812">Transmembrane</keyword>
<evidence type="ECO:0000313" key="3">
    <source>
        <dbReference type="EMBL" id="OJD13347.1"/>
    </source>
</evidence>
<evidence type="ECO:0000256" key="2">
    <source>
        <dbReference type="SAM" id="Phobius"/>
    </source>
</evidence>
<evidence type="ECO:0000313" key="4">
    <source>
        <dbReference type="Proteomes" id="UP000242791"/>
    </source>
</evidence>